<keyword evidence="1" id="KW-0472">Membrane</keyword>
<evidence type="ECO:0000313" key="2">
    <source>
        <dbReference type="EMBL" id="CAK9038290.1"/>
    </source>
</evidence>
<keyword evidence="1" id="KW-1133">Transmembrane helix</keyword>
<evidence type="ECO:0000256" key="1">
    <source>
        <dbReference type="SAM" id="Phobius"/>
    </source>
</evidence>
<dbReference type="Proteomes" id="UP001642464">
    <property type="component" value="Unassembled WGS sequence"/>
</dbReference>
<accession>A0ABP0LGI6</accession>
<evidence type="ECO:0000313" key="3">
    <source>
        <dbReference type="Proteomes" id="UP001642464"/>
    </source>
</evidence>
<reference evidence="2 3" key="1">
    <citation type="submission" date="2024-02" db="EMBL/GenBank/DDBJ databases">
        <authorList>
            <person name="Chen Y."/>
            <person name="Shah S."/>
            <person name="Dougan E. K."/>
            <person name="Thang M."/>
            <person name="Chan C."/>
        </authorList>
    </citation>
    <scope>NUCLEOTIDE SEQUENCE [LARGE SCALE GENOMIC DNA]</scope>
</reference>
<name>A0ABP0LGI6_9DINO</name>
<feature type="non-terminal residue" evidence="2">
    <location>
        <position position="1"/>
    </location>
</feature>
<keyword evidence="3" id="KW-1185">Reference proteome</keyword>
<gene>
    <name evidence="2" type="ORF">SCF082_LOCUS22545</name>
</gene>
<protein>
    <submittedName>
        <fullName evidence="2">Uncharacterized protein</fullName>
    </submittedName>
</protein>
<proteinExistence type="predicted"/>
<keyword evidence="1" id="KW-0812">Transmembrane</keyword>
<feature type="transmembrane region" description="Helical" evidence="1">
    <location>
        <begin position="64"/>
        <end position="86"/>
    </location>
</feature>
<organism evidence="2 3">
    <name type="scientific">Durusdinium trenchii</name>
    <dbReference type="NCBI Taxonomy" id="1381693"/>
    <lineage>
        <taxon>Eukaryota</taxon>
        <taxon>Sar</taxon>
        <taxon>Alveolata</taxon>
        <taxon>Dinophyceae</taxon>
        <taxon>Suessiales</taxon>
        <taxon>Symbiodiniaceae</taxon>
        <taxon>Durusdinium</taxon>
    </lineage>
</organism>
<dbReference type="EMBL" id="CAXAMM010016202">
    <property type="protein sequence ID" value="CAK9038290.1"/>
    <property type="molecule type" value="Genomic_DNA"/>
</dbReference>
<comment type="caution">
    <text evidence="2">The sequence shown here is derived from an EMBL/GenBank/DDBJ whole genome shotgun (WGS) entry which is preliminary data.</text>
</comment>
<sequence>HRSVAERNNDCGLPVVGLEEEYEMCSTLDNCTLVLSLAITQSTKLHYGVWFGTFQQAAPLRTKIACCLIGQSALLSPFMVFVLLTFRSKLTAKLEWLQLLLLRRYGDLVKPIQSALRMTHDRL</sequence>